<dbReference type="InterPro" id="IPR036691">
    <property type="entry name" value="Endo/exonu/phosph_ase_sf"/>
</dbReference>
<name>A0AAQ6ABA7_AMPOC</name>
<evidence type="ECO:0000313" key="2">
    <source>
        <dbReference type="Ensembl" id="ENSAOCP00000073966.1"/>
    </source>
</evidence>
<sequence length="848" mass="97799">MHNRELKIISFNVNGVLNPVKRSKILSKLKKERAQIAFLQETHMSKLEHVKLKKQGFKYVFASSYKSTHKRGVAILISNSLTYEHESEITDDSGRFIKITGKLEGSEVTLLNVYAPPGSDWKLYKKIFGMMASSQGVVICGGDFNFRLNPILDSSGKNTQSNSLSKKVKSLMEELGVIDVWRDMHPMTREYTHFSAPHSVYSRIDYFFVFSVDRLRIRDSKISTIDLSDHCPIILMVDLKRNIKRTLWRINSCILNDLKTVEEITRDIKEFLEINDDGIIKPTIIWDTLKAVLRGKLISLAAHIKKCRGKRLADLQTKLKQMQTRDGLNTTNEIRDDIKKVQKQIDDIYSLEIQKNLTFLKQKNYDVGARSAKVLAYKLRKQQMENTIYKIKNPRTGQIEESREKIKECFEMFYRDLYKQPEAASEQRIEKFLNGLELSKVKDFQNEILTKPITIKEVNVAISKLKSGKSPGSDGYTGEWYKCLKSSLSTLLVRTFNWVLRTGETPPSWHEAVISVIPKENKDKQECGNYRPISVLNVDYKLFTSILARRLENILPDIINLDQTGFIQQRQTMDNIRRTLHIVDHATREKNCALIVGLDAEKAFDSVRWLFLYKIMDKFAFHSAFIKVIQSLYSKPTARIKVNGDLSDSFMLERGSRQGCPLSPLLFTLFIEPLGQLLRQSTQIKGITVAGIEHKVAMFADDVLVYLEEPEKSFNGLMILLKEFGNLSGYKLNISKTQVMTLNFTASTDLQNRYSLSWESQEIKYLGVTVTKDLTKLLQVNYEPLSLRITEDLHRWSLIPFLSLTSRVNTIKMSVLPKLLYLFRTLPIEVPEGQFGEWDKQISRFIWQ</sequence>
<dbReference type="InterPro" id="IPR043502">
    <property type="entry name" value="DNA/RNA_pol_sf"/>
</dbReference>
<dbReference type="InterPro" id="IPR000477">
    <property type="entry name" value="RT_dom"/>
</dbReference>
<dbReference type="GO" id="GO:0003824">
    <property type="term" value="F:catalytic activity"/>
    <property type="evidence" value="ECO:0007669"/>
    <property type="project" value="InterPro"/>
</dbReference>
<dbReference type="Pfam" id="PF00078">
    <property type="entry name" value="RVT_1"/>
    <property type="match status" value="1"/>
</dbReference>
<evidence type="ECO:0000313" key="3">
    <source>
        <dbReference type="Proteomes" id="UP001501940"/>
    </source>
</evidence>
<reference evidence="2" key="3">
    <citation type="submission" date="2025-09" db="UniProtKB">
        <authorList>
            <consortium name="Ensembl"/>
        </authorList>
    </citation>
    <scope>IDENTIFICATION</scope>
</reference>
<dbReference type="InterPro" id="IPR005135">
    <property type="entry name" value="Endo/exonuclease/phosphatase"/>
</dbReference>
<dbReference type="AlphaFoldDB" id="A0AAQ6ABA7"/>
<reference evidence="2" key="2">
    <citation type="submission" date="2025-08" db="UniProtKB">
        <authorList>
            <consortium name="Ensembl"/>
        </authorList>
    </citation>
    <scope>IDENTIFICATION</scope>
</reference>
<dbReference type="Pfam" id="PF03372">
    <property type="entry name" value="Exo_endo_phos"/>
    <property type="match status" value="1"/>
</dbReference>
<proteinExistence type="predicted"/>
<feature type="domain" description="Reverse transcriptase" evidence="1">
    <location>
        <begin position="498"/>
        <end position="770"/>
    </location>
</feature>
<protein>
    <recommendedName>
        <fullName evidence="1">Reverse transcriptase domain-containing protein</fullName>
    </recommendedName>
</protein>
<dbReference type="Proteomes" id="UP001501940">
    <property type="component" value="Chromosome 18"/>
</dbReference>
<dbReference type="CDD" id="cd09076">
    <property type="entry name" value="L1-EN"/>
    <property type="match status" value="1"/>
</dbReference>
<dbReference type="PROSITE" id="PS50878">
    <property type="entry name" value="RT_POL"/>
    <property type="match status" value="1"/>
</dbReference>
<dbReference type="PANTHER" id="PTHR31635">
    <property type="entry name" value="REVERSE TRANSCRIPTASE DOMAIN-CONTAINING PROTEIN-RELATED"/>
    <property type="match status" value="1"/>
</dbReference>
<reference evidence="2 3" key="1">
    <citation type="submission" date="2022-01" db="EMBL/GenBank/DDBJ databases">
        <title>A chromosome-scale genome assembly of the false clownfish, Amphiprion ocellaris.</title>
        <authorList>
            <person name="Ryu T."/>
        </authorList>
    </citation>
    <scope>NUCLEOTIDE SEQUENCE [LARGE SCALE GENOMIC DNA]</scope>
</reference>
<dbReference type="Ensembl" id="ENSAOCT00000043632.1">
    <property type="protein sequence ID" value="ENSAOCP00000073966.1"/>
    <property type="gene ID" value="ENSAOCG00000027683.1"/>
</dbReference>
<accession>A0AAQ6ABA7</accession>
<dbReference type="SUPFAM" id="SSF56672">
    <property type="entry name" value="DNA/RNA polymerases"/>
    <property type="match status" value="1"/>
</dbReference>
<organism evidence="2 3">
    <name type="scientific">Amphiprion ocellaris</name>
    <name type="common">Clown anemonefish</name>
    <dbReference type="NCBI Taxonomy" id="80972"/>
    <lineage>
        <taxon>Eukaryota</taxon>
        <taxon>Metazoa</taxon>
        <taxon>Chordata</taxon>
        <taxon>Craniata</taxon>
        <taxon>Vertebrata</taxon>
        <taxon>Euteleostomi</taxon>
        <taxon>Actinopterygii</taxon>
        <taxon>Neopterygii</taxon>
        <taxon>Teleostei</taxon>
        <taxon>Neoteleostei</taxon>
        <taxon>Acanthomorphata</taxon>
        <taxon>Ovalentaria</taxon>
        <taxon>Pomacentridae</taxon>
        <taxon>Amphiprion</taxon>
    </lineage>
</organism>
<dbReference type="GeneTree" id="ENSGT00940000163630"/>
<dbReference type="PANTHER" id="PTHR31635:SF196">
    <property type="entry name" value="REVERSE TRANSCRIPTASE DOMAIN-CONTAINING PROTEIN-RELATED"/>
    <property type="match status" value="1"/>
</dbReference>
<evidence type="ECO:0000259" key="1">
    <source>
        <dbReference type="PROSITE" id="PS50878"/>
    </source>
</evidence>
<dbReference type="Gene3D" id="3.60.10.10">
    <property type="entry name" value="Endonuclease/exonuclease/phosphatase"/>
    <property type="match status" value="1"/>
</dbReference>
<keyword evidence="3" id="KW-1185">Reference proteome</keyword>
<dbReference type="SUPFAM" id="SSF56219">
    <property type="entry name" value="DNase I-like"/>
    <property type="match status" value="1"/>
</dbReference>
<dbReference type="CDD" id="cd01650">
    <property type="entry name" value="RT_nLTR_like"/>
    <property type="match status" value="1"/>
</dbReference>